<gene>
    <name evidence="3" type="ORF">B0H64DRAFT_104279</name>
</gene>
<organism evidence="3 4">
    <name type="scientific">Chaetomium fimeti</name>
    <dbReference type="NCBI Taxonomy" id="1854472"/>
    <lineage>
        <taxon>Eukaryota</taxon>
        <taxon>Fungi</taxon>
        <taxon>Dikarya</taxon>
        <taxon>Ascomycota</taxon>
        <taxon>Pezizomycotina</taxon>
        <taxon>Sordariomycetes</taxon>
        <taxon>Sordariomycetidae</taxon>
        <taxon>Sordariales</taxon>
        <taxon>Chaetomiaceae</taxon>
        <taxon>Chaetomium</taxon>
    </lineage>
</organism>
<feature type="transmembrane region" description="Helical" evidence="2">
    <location>
        <begin position="117"/>
        <end position="140"/>
    </location>
</feature>
<evidence type="ECO:0000256" key="2">
    <source>
        <dbReference type="SAM" id="Phobius"/>
    </source>
</evidence>
<feature type="compositionally biased region" description="Low complexity" evidence="1">
    <location>
        <begin position="319"/>
        <end position="331"/>
    </location>
</feature>
<accession>A0AAE0HNZ9</accession>
<sequence length="426" mass="47130">MRSVGRRASGRLRNTLVQGTRDSGRIKRYGLMNWFLLLNGIRNLEAWEVWCCSRSDSLRTHVAMINLCPTLQFQIQTSTELTGGRDPEVTSHGRQVRRRPARPGSPTRPVSGPATLFLFWAFIFCFFFLFGFFFSLVAWAGSAGSAGGLKWGLGWLGGFTWLLRRRSFWDSQLTPTRKWTRRARGSGATCVVLSFQTVRSTHTITPPSARVPPQSHAPRITLPSSRTLDKRPSSRGLSGGAAQRSSFLELDAQALQPLQSGAYDAIGPPHPRHQGCPTRKTGSRRYSPQLGCGAPGVRPETSRKKSIGRRQLRLRRSRSPAAWSPAQRPTTNSPPPTPREPRCDRQRLTTRGASGSITNCSVLRPLTAHVLQPPTTASCSLDRTHLSSGYPQQVAASECRRGRRGRAVLAARCLISRPRDPACRTS</sequence>
<feature type="compositionally biased region" description="Basic residues" evidence="1">
    <location>
        <begin position="304"/>
        <end position="318"/>
    </location>
</feature>
<feature type="region of interest" description="Disordered" evidence="1">
    <location>
        <begin position="261"/>
        <end position="357"/>
    </location>
</feature>
<reference evidence="3" key="1">
    <citation type="journal article" date="2023" name="Mol. Phylogenet. Evol.">
        <title>Genome-scale phylogeny and comparative genomics of the fungal order Sordariales.</title>
        <authorList>
            <person name="Hensen N."/>
            <person name="Bonometti L."/>
            <person name="Westerberg I."/>
            <person name="Brannstrom I.O."/>
            <person name="Guillou S."/>
            <person name="Cros-Aarteil S."/>
            <person name="Calhoun S."/>
            <person name="Haridas S."/>
            <person name="Kuo A."/>
            <person name="Mondo S."/>
            <person name="Pangilinan J."/>
            <person name="Riley R."/>
            <person name="LaButti K."/>
            <person name="Andreopoulos B."/>
            <person name="Lipzen A."/>
            <person name="Chen C."/>
            <person name="Yan M."/>
            <person name="Daum C."/>
            <person name="Ng V."/>
            <person name="Clum A."/>
            <person name="Steindorff A."/>
            <person name="Ohm R.A."/>
            <person name="Martin F."/>
            <person name="Silar P."/>
            <person name="Natvig D.O."/>
            <person name="Lalanne C."/>
            <person name="Gautier V."/>
            <person name="Ament-Velasquez S.L."/>
            <person name="Kruys A."/>
            <person name="Hutchinson M.I."/>
            <person name="Powell A.J."/>
            <person name="Barry K."/>
            <person name="Miller A.N."/>
            <person name="Grigoriev I.V."/>
            <person name="Debuchy R."/>
            <person name="Gladieux P."/>
            <person name="Hiltunen Thoren M."/>
            <person name="Johannesson H."/>
        </authorList>
    </citation>
    <scope>NUCLEOTIDE SEQUENCE</scope>
    <source>
        <strain evidence="3">CBS 168.71</strain>
    </source>
</reference>
<dbReference type="Proteomes" id="UP001278766">
    <property type="component" value="Unassembled WGS sequence"/>
</dbReference>
<name>A0AAE0HNZ9_9PEZI</name>
<keyword evidence="4" id="KW-1185">Reference proteome</keyword>
<proteinExistence type="predicted"/>
<feature type="region of interest" description="Disordered" evidence="1">
    <location>
        <begin position="81"/>
        <end position="108"/>
    </location>
</feature>
<dbReference type="EMBL" id="JAUEPN010000002">
    <property type="protein sequence ID" value="KAK3299714.1"/>
    <property type="molecule type" value="Genomic_DNA"/>
</dbReference>
<comment type="caution">
    <text evidence="3">The sequence shown here is derived from an EMBL/GenBank/DDBJ whole genome shotgun (WGS) entry which is preliminary data.</text>
</comment>
<protein>
    <submittedName>
        <fullName evidence="3">Uncharacterized protein</fullName>
    </submittedName>
</protein>
<keyword evidence="2" id="KW-0472">Membrane</keyword>
<keyword evidence="2" id="KW-1133">Transmembrane helix</keyword>
<dbReference type="RefSeq" id="XP_062663228.1">
    <property type="nucleotide sequence ID" value="XM_062797706.1"/>
</dbReference>
<evidence type="ECO:0000256" key="1">
    <source>
        <dbReference type="SAM" id="MobiDB-lite"/>
    </source>
</evidence>
<feature type="region of interest" description="Disordered" evidence="1">
    <location>
        <begin position="203"/>
        <end position="243"/>
    </location>
</feature>
<keyword evidence="2" id="KW-0812">Transmembrane</keyword>
<evidence type="ECO:0000313" key="4">
    <source>
        <dbReference type="Proteomes" id="UP001278766"/>
    </source>
</evidence>
<reference evidence="3" key="2">
    <citation type="submission" date="2023-06" db="EMBL/GenBank/DDBJ databases">
        <authorList>
            <consortium name="Lawrence Berkeley National Laboratory"/>
            <person name="Haridas S."/>
            <person name="Hensen N."/>
            <person name="Bonometti L."/>
            <person name="Westerberg I."/>
            <person name="Brannstrom I.O."/>
            <person name="Guillou S."/>
            <person name="Cros-Aarteil S."/>
            <person name="Calhoun S."/>
            <person name="Kuo A."/>
            <person name="Mondo S."/>
            <person name="Pangilinan J."/>
            <person name="Riley R."/>
            <person name="Labutti K."/>
            <person name="Andreopoulos B."/>
            <person name="Lipzen A."/>
            <person name="Chen C."/>
            <person name="Yanf M."/>
            <person name="Daum C."/>
            <person name="Ng V."/>
            <person name="Clum A."/>
            <person name="Steindorff A."/>
            <person name="Ohm R."/>
            <person name="Martin F."/>
            <person name="Silar P."/>
            <person name="Natvig D."/>
            <person name="Lalanne C."/>
            <person name="Gautier V."/>
            <person name="Ament-Velasquez S.L."/>
            <person name="Kruys A."/>
            <person name="Hutchinson M.I."/>
            <person name="Powell A.J."/>
            <person name="Barry K."/>
            <person name="Miller A.N."/>
            <person name="Grigoriev I.V."/>
            <person name="Debuchy R."/>
            <person name="Gladieux P."/>
            <person name="Thoren M.H."/>
            <person name="Johannesson H."/>
        </authorList>
    </citation>
    <scope>NUCLEOTIDE SEQUENCE</scope>
    <source>
        <strain evidence="3">CBS 168.71</strain>
    </source>
</reference>
<dbReference type="AlphaFoldDB" id="A0AAE0HNZ9"/>
<evidence type="ECO:0000313" key="3">
    <source>
        <dbReference type="EMBL" id="KAK3299714.1"/>
    </source>
</evidence>
<dbReference type="GeneID" id="87834654"/>